<dbReference type="RefSeq" id="WP_240100382.1">
    <property type="nucleotide sequence ID" value="NZ_JAJSON010000026.1"/>
</dbReference>
<evidence type="ECO:0000259" key="1">
    <source>
        <dbReference type="Pfam" id="PF00535"/>
    </source>
</evidence>
<name>A0A9X2A8K3_9FLAO</name>
<dbReference type="PANTHER" id="PTHR43685:SF2">
    <property type="entry name" value="GLYCOSYLTRANSFERASE 2-LIKE DOMAIN-CONTAINING PROTEIN"/>
    <property type="match status" value="1"/>
</dbReference>
<comment type="caution">
    <text evidence="2">The sequence shown here is derived from an EMBL/GenBank/DDBJ whole genome shotgun (WGS) entry which is preliminary data.</text>
</comment>
<keyword evidence="3" id="KW-1185">Reference proteome</keyword>
<feature type="domain" description="Glycosyltransferase 2-like" evidence="1">
    <location>
        <begin position="5"/>
        <end position="145"/>
    </location>
</feature>
<dbReference type="InterPro" id="IPR029044">
    <property type="entry name" value="Nucleotide-diphossugar_trans"/>
</dbReference>
<dbReference type="Gene3D" id="3.90.550.10">
    <property type="entry name" value="Spore Coat Polysaccharide Biosynthesis Protein SpsA, Chain A"/>
    <property type="match status" value="1"/>
</dbReference>
<dbReference type="AlphaFoldDB" id="A0A9X2A8K3"/>
<dbReference type="InterPro" id="IPR001173">
    <property type="entry name" value="Glyco_trans_2-like"/>
</dbReference>
<organism evidence="2 3">
    <name type="scientific">Christiangramia crocea</name>
    <dbReference type="NCBI Taxonomy" id="2904124"/>
    <lineage>
        <taxon>Bacteria</taxon>
        <taxon>Pseudomonadati</taxon>
        <taxon>Bacteroidota</taxon>
        <taxon>Flavobacteriia</taxon>
        <taxon>Flavobacteriales</taxon>
        <taxon>Flavobacteriaceae</taxon>
        <taxon>Christiangramia</taxon>
    </lineage>
</organism>
<evidence type="ECO:0000313" key="3">
    <source>
        <dbReference type="Proteomes" id="UP001139344"/>
    </source>
</evidence>
<protein>
    <submittedName>
        <fullName evidence="2">Glycosyltransferase</fullName>
    </submittedName>
</protein>
<dbReference type="PANTHER" id="PTHR43685">
    <property type="entry name" value="GLYCOSYLTRANSFERASE"/>
    <property type="match status" value="1"/>
</dbReference>
<dbReference type="Proteomes" id="UP001139344">
    <property type="component" value="Unassembled WGS sequence"/>
</dbReference>
<dbReference type="SUPFAM" id="SSF53448">
    <property type="entry name" value="Nucleotide-diphospho-sugar transferases"/>
    <property type="match status" value="1"/>
</dbReference>
<reference evidence="2" key="1">
    <citation type="submission" date="2021-12" db="EMBL/GenBank/DDBJ databases">
        <title>Description of Gramella crocea sp. nov., a new bacterium isolated from activated sludge.</title>
        <authorList>
            <person name="Zhang X."/>
        </authorList>
    </citation>
    <scope>NUCLEOTIDE SEQUENCE</scope>
    <source>
        <strain evidence="2">YB25</strain>
    </source>
</reference>
<dbReference type="Pfam" id="PF00535">
    <property type="entry name" value="Glycos_transf_2"/>
    <property type="match status" value="1"/>
</dbReference>
<accession>A0A9X2A8K3</accession>
<dbReference type="EMBL" id="JAJSON010000026">
    <property type="protein sequence ID" value="MCG9973021.1"/>
    <property type="molecule type" value="Genomic_DNA"/>
</dbReference>
<dbReference type="CDD" id="cd00761">
    <property type="entry name" value="Glyco_tranf_GTA_type"/>
    <property type="match status" value="1"/>
</dbReference>
<proteinExistence type="predicted"/>
<evidence type="ECO:0000313" key="2">
    <source>
        <dbReference type="EMBL" id="MCG9973021.1"/>
    </source>
</evidence>
<dbReference type="InterPro" id="IPR050834">
    <property type="entry name" value="Glycosyltransf_2"/>
</dbReference>
<sequence>MELISIIIPVYNRYEFLGETLDSIIAQTYKNWECIVVDDGSTDYMAEMMECYENSDTRIHYYKRPASMPKGANACRNYGYLQSKGDYVNWFDSDDLMNQSFLEEKLKSFEANTDMVISRHELVDNDGRFIRKEKRTHSSERLLKDYVCLDVSWYLPDPMYRRSFLEQKELFDEKLLRGQDRDFHIRRLLEKPNIVFVGKYLTRYRQSYSSISNDLSVEVVRSNYEAVNRQMAKVLSQDSSNEIKYFYLKDQLKKYQYLWKVKGMSRKNFLLFRRLAFPGFHFFRWLIKYALAVVSFNLFGKGYVFLKGD</sequence>
<gene>
    <name evidence="2" type="ORF">LU635_15325</name>
</gene>